<dbReference type="GO" id="GO:0004467">
    <property type="term" value="F:long-chain fatty acid-CoA ligase activity"/>
    <property type="evidence" value="ECO:0007669"/>
    <property type="project" value="UniProtKB-EC"/>
</dbReference>
<keyword evidence="3 11" id="KW-0436">Ligase</keyword>
<dbReference type="InterPro" id="IPR050237">
    <property type="entry name" value="ATP-dep_AMP-bd_enzyme"/>
</dbReference>
<dbReference type="Pfam" id="PF13193">
    <property type="entry name" value="AMP-binding_C"/>
    <property type="match status" value="1"/>
</dbReference>
<evidence type="ECO:0000256" key="2">
    <source>
        <dbReference type="ARBA" id="ARBA00005005"/>
    </source>
</evidence>
<reference evidence="12" key="1">
    <citation type="submission" date="2015-11" db="EMBL/GenBank/DDBJ databases">
        <authorList>
            <person name="Seth-Smith H.M.B."/>
        </authorList>
    </citation>
    <scope>NUCLEOTIDE SEQUENCE [LARGE SCALE GENOMIC DNA]</scope>
    <source>
        <strain evidence="12">2013Ark11</strain>
    </source>
</reference>
<keyword evidence="8" id="KW-0812">Transmembrane</keyword>
<dbReference type="InterPro" id="IPR020845">
    <property type="entry name" value="AMP-binding_CS"/>
</dbReference>
<evidence type="ECO:0000313" key="11">
    <source>
        <dbReference type="EMBL" id="CUT17781.1"/>
    </source>
</evidence>
<organism evidence="11 12">
    <name type="scientific">Candidatus Ichthyocystis hellenicum</name>
    <dbReference type="NCBI Taxonomy" id="1561003"/>
    <lineage>
        <taxon>Bacteria</taxon>
        <taxon>Pseudomonadati</taxon>
        <taxon>Pseudomonadota</taxon>
        <taxon>Betaproteobacteria</taxon>
        <taxon>Burkholderiales</taxon>
        <taxon>Candidatus Ichthyocystis</taxon>
    </lineage>
</organism>
<comment type="pathway">
    <text evidence="2">Lipid metabolism; fatty acid beta-oxidation.</text>
</comment>
<dbReference type="Pfam" id="PF00501">
    <property type="entry name" value="AMP-binding"/>
    <property type="match status" value="1"/>
</dbReference>
<dbReference type="RefSeq" id="WP_139057350.1">
    <property type="nucleotide sequence ID" value="NZ_FLSL01000088.1"/>
</dbReference>
<comment type="subcellular location">
    <subcellularLocation>
        <location evidence="1">Membrane</location>
        <topology evidence="1">Peripheral membrane protein</topology>
    </subcellularLocation>
</comment>
<protein>
    <recommendedName>
        <fullName evidence="6">Long-chain-fatty-acid--CoA ligase</fullName>
        <ecNumber evidence="5">6.2.1.3</ecNumber>
    </recommendedName>
    <alternativeName>
        <fullName evidence="7">Long-chain acyl-CoA synthetase</fullName>
    </alternativeName>
</protein>
<dbReference type="Gene3D" id="3.40.50.980">
    <property type="match status" value="2"/>
</dbReference>
<dbReference type="Gene3D" id="3.30.300.30">
    <property type="match status" value="1"/>
</dbReference>
<dbReference type="InterPro" id="IPR025110">
    <property type="entry name" value="AMP-bd_C"/>
</dbReference>
<dbReference type="InterPro" id="IPR045851">
    <property type="entry name" value="AMP-bd_C_sf"/>
</dbReference>
<keyword evidence="8" id="KW-1133">Transmembrane helix</keyword>
<dbReference type="InterPro" id="IPR000873">
    <property type="entry name" value="AMP-dep_synth/lig_dom"/>
</dbReference>
<evidence type="ECO:0000256" key="7">
    <source>
        <dbReference type="ARBA" id="ARBA00042773"/>
    </source>
</evidence>
<dbReference type="Proteomes" id="UP000198651">
    <property type="component" value="Chromosome I"/>
</dbReference>
<proteinExistence type="predicted"/>
<dbReference type="STRING" id="1561003.Ark11_0961"/>
<dbReference type="PANTHER" id="PTHR43767">
    <property type="entry name" value="LONG-CHAIN-FATTY-ACID--COA LIGASE"/>
    <property type="match status" value="1"/>
</dbReference>
<dbReference type="EC" id="6.2.1.3" evidence="5"/>
<dbReference type="SUPFAM" id="SSF56801">
    <property type="entry name" value="Acetyl-CoA synthetase-like"/>
    <property type="match status" value="1"/>
</dbReference>
<feature type="domain" description="AMP-dependent synthetase/ligase" evidence="9">
    <location>
        <begin position="32"/>
        <end position="436"/>
    </location>
</feature>
<dbReference type="Gene3D" id="2.30.38.10">
    <property type="entry name" value="Luciferase, Domain 3"/>
    <property type="match status" value="1"/>
</dbReference>
<feature type="transmembrane region" description="Helical" evidence="8">
    <location>
        <begin position="84"/>
        <end position="103"/>
    </location>
</feature>
<evidence type="ECO:0000259" key="9">
    <source>
        <dbReference type="Pfam" id="PF00501"/>
    </source>
</evidence>
<evidence type="ECO:0000256" key="4">
    <source>
        <dbReference type="ARBA" id="ARBA00023136"/>
    </source>
</evidence>
<dbReference type="GO" id="GO:0016020">
    <property type="term" value="C:membrane"/>
    <property type="evidence" value="ECO:0007669"/>
    <property type="project" value="UniProtKB-SubCell"/>
</dbReference>
<evidence type="ECO:0000256" key="8">
    <source>
        <dbReference type="SAM" id="Phobius"/>
    </source>
</evidence>
<evidence type="ECO:0000256" key="1">
    <source>
        <dbReference type="ARBA" id="ARBA00004170"/>
    </source>
</evidence>
<evidence type="ECO:0000256" key="6">
    <source>
        <dbReference type="ARBA" id="ARBA00039545"/>
    </source>
</evidence>
<keyword evidence="12" id="KW-1185">Reference proteome</keyword>
<evidence type="ECO:0000259" key="10">
    <source>
        <dbReference type="Pfam" id="PF13193"/>
    </source>
</evidence>
<sequence length="568" mass="63034">MNKPWLRSYGDIPEIIGDIPFDSLAGMFVSCVKKYGNKVAFHSFGCTMTYDQVADYACRFSEYLCFDRKLNPGERIALMLPNTFQYFVAFFGAILAGMVVVNVNPMYTSSELYHQLVDSTPSLLVVTSSLAHVVEEASEKEGFPVRSVVVTRIGDLLSFSKRHALALYTKYIRRLPMVKNVGSLHTESLRSILFKPGSSSFDVVSKSFTETFGGIYSKLDDVAVLQYTGGTTGVPRGAMLTHGNFLSNIMQIMCWFKGSTLDFGNSMIVTALPVYHIFSLTVNFLTSFYAGFDNLLIIDPRDTSMLLKTLRSYRSRANIFAGVNTLFNSMMNHKDFRGADFSGYDWIMSGGSSTLEETSRRWTNLTGTVINESYGLTETSPAVCCMPMGNSEFKSSIGVPIPSTDVILIDENNNIVPIGTPGEICIKGPQVMKGYWGSDDEANKVFTSDGYLRTGDIAVMDEEGFFRIVDRKKDVIIVSGFNVYPSEIEEVLAKCPKVVESAIVGVDDSSSGERIKAVIVPRDSSLTSQEVIDFCSKFLTRYKIPRIVEFRDSLPKSPVGKVLRRLVK</sequence>
<name>A0A0S4M1X8_9BURK</name>
<accession>A0A0S4M1X8</accession>
<keyword evidence="4 8" id="KW-0472">Membrane</keyword>
<dbReference type="PROSITE" id="PS00455">
    <property type="entry name" value="AMP_BINDING"/>
    <property type="match status" value="1"/>
</dbReference>
<evidence type="ECO:0000256" key="3">
    <source>
        <dbReference type="ARBA" id="ARBA00022598"/>
    </source>
</evidence>
<dbReference type="PANTHER" id="PTHR43767:SF8">
    <property type="entry name" value="LONG-CHAIN-FATTY-ACID--COA LIGASE"/>
    <property type="match status" value="1"/>
</dbReference>
<dbReference type="AlphaFoldDB" id="A0A0S4M1X8"/>
<dbReference type="CDD" id="cd05936">
    <property type="entry name" value="FC-FACS_FadD_like"/>
    <property type="match status" value="1"/>
</dbReference>
<feature type="domain" description="AMP-binding enzyme C-terminal" evidence="10">
    <location>
        <begin position="487"/>
        <end position="561"/>
    </location>
</feature>
<gene>
    <name evidence="11" type="primary">fadD</name>
    <name evidence="11" type="ORF">Ark11_0961</name>
</gene>
<evidence type="ECO:0000256" key="5">
    <source>
        <dbReference type="ARBA" id="ARBA00026121"/>
    </source>
</evidence>
<dbReference type="EMBL" id="LN906597">
    <property type="protein sequence ID" value="CUT17781.1"/>
    <property type="molecule type" value="Genomic_DNA"/>
</dbReference>
<evidence type="ECO:0000313" key="12">
    <source>
        <dbReference type="Proteomes" id="UP000198651"/>
    </source>
</evidence>
<dbReference type="PATRIC" id="fig|1561003.3.peg.984"/>
<dbReference type="OrthoDB" id="9761989at2"/>